<evidence type="ECO:0000256" key="1">
    <source>
        <dbReference type="SAM" id="SignalP"/>
    </source>
</evidence>
<dbReference type="Proteomes" id="UP001167796">
    <property type="component" value="Unassembled WGS sequence"/>
</dbReference>
<proteinExistence type="predicted"/>
<gene>
    <name evidence="2" type="ORF">Q5H92_16555</name>
</gene>
<accession>A0ABT9ADQ2</accession>
<dbReference type="RefSeq" id="WP_305012660.1">
    <property type="nucleotide sequence ID" value="NZ_JAUQSX010000008.1"/>
</dbReference>
<protein>
    <submittedName>
        <fullName evidence="2">T9SS type A sorting domain-containing protein</fullName>
    </submittedName>
</protein>
<comment type="caution">
    <text evidence="2">The sequence shown here is derived from an EMBL/GenBank/DDBJ whole genome shotgun (WGS) entry which is preliminary data.</text>
</comment>
<reference evidence="2" key="1">
    <citation type="submission" date="2023-07" db="EMBL/GenBank/DDBJ databases">
        <authorList>
            <person name="Kim M.K."/>
        </authorList>
    </citation>
    <scope>NUCLEOTIDE SEQUENCE</scope>
    <source>
        <strain evidence="2">M29</strain>
    </source>
</reference>
<organism evidence="2 3">
    <name type="scientific">Hymenobacter mellowenesis</name>
    <dbReference type="NCBI Taxonomy" id="3063995"/>
    <lineage>
        <taxon>Bacteria</taxon>
        <taxon>Pseudomonadati</taxon>
        <taxon>Bacteroidota</taxon>
        <taxon>Cytophagia</taxon>
        <taxon>Cytophagales</taxon>
        <taxon>Hymenobacteraceae</taxon>
        <taxon>Hymenobacter</taxon>
    </lineage>
</organism>
<evidence type="ECO:0000313" key="3">
    <source>
        <dbReference type="Proteomes" id="UP001167796"/>
    </source>
</evidence>
<feature type="signal peptide" evidence="1">
    <location>
        <begin position="1"/>
        <end position="24"/>
    </location>
</feature>
<dbReference type="Pfam" id="PF17164">
    <property type="entry name" value="DUF5122"/>
    <property type="match status" value="11"/>
</dbReference>
<sequence length="860" mass="89426">MVNQLRFSILLLALLLRLPGQLWAQTLDPAFHIPELYGEAVIVDAAQMPSGQYVVAGTFTRANGQASKALARFSAAGVEDQVFRQNLSNAAMNIKKLVPMPNGQLLVQGSYQAGTVQRNLLFRLNADGTLDPSLNLVLPNVSPVPFLRKAIVQPNGRILIMGSGLGVGPEVFRVLSDGSPDTGFAPVLATNSGPTNMLLQPDGKILLAGFQANNNGYNVIRLNGDGSRDTGFQAAIGVVGSQRVNTLALDANGAVLVGGLFSLTATGATQPLCRLLSTGALDPSFTAPASLAGRYFYEMDVLAGGQVLIRADAYTAAANKMFDKQLIMLQATGAVDAAFQQGTGPDSYVWGIRGLANGSFLTWGNMNNYAGQRRTVALVQPSGGLDAGFAPLLQEPAELDKLVRQADGKLFISGRFNSVDGNPTDRIARLLPSGQPDPTFAWRQPRSGSWQLTALAAQADGQLLVAGFIYNGSGNIGDSEPVFVRLTTSGATDAGFVPALTASVPDLANIRLLAAQANGRIVVGGAFVDAAGKANLTRLNADGSVEPTFAPPATLPVVSNGLVQANGNIVCVVRDASVAPRYQNKLVRLLATGAPDPAFNYVNTASNGFDDYGPHVVAEGPAGGYVAGGIFNASNTRIRLVEGFTATGAELSGFVAPISPITTATNQESGIVALAVQSDGRILVGGSVQTVNQFQAPTYPLVRLDATGRLDASFNTGVLTAPPTGLATARYLSRGPSVADIVVQPDGAILAGGYFLQAAGQPSSGLARFLPTGVLAVRAAQEGSRIQAWPVPAHDVLHLRLEASARPQRVSLLNALGKTVVSQEATAADVSLSTVALAPGLYVLRVDYASGPATRCIVVE</sequence>
<evidence type="ECO:0000313" key="2">
    <source>
        <dbReference type="EMBL" id="MDO7847978.1"/>
    </source>
</evidence>
<keyword evidence="1" id="KW-0732">Signal</keyword>
<dbReference type="InterPro" id="IPR026444">
    <property type="entry name" value="Secre_tail"/>
</dbReference>
<keyword evidence="3" id="KW-1185">Reference proteome</keyword>
<dbReference type="NCBIfam" id="TIGR04183">
    <property type="entry name" value="Por_Secre_tail"/>
    <property type="match status" value="1"/>
</dbReference>
<dbReference type="Gene3D" id="2.80.10.50">
    <property type="match status" value="6"/>
</dbReference>
<name>A0ABT9ADQ2_9BACT</name>
<dbReference type="EMBL" id="JAUQSX010000008">
    <property type="protein sequence ID" value="MDO7847978.1"/>
    <property type="molecule type" value="Genomic_DNA"/>
</dbReference>
<feature type="chain" id="PRO_5047492999" evidence="1">
    <location>
        <begin position="25"/>
        <end position="860"/>
    </location>
</feature>
<dbReference type="InterPro" id="IPR013431">
    <property type="entry name" value="Delta_60_rpt"/>
</dbReference>
<dbReference type="SUPFAM" id="SSF63829">
    <property type="entry name" value="Calcium-dependent phosphotriesterase"/>
    <property type="match status" value="2"/>
</dbReference>
<dbReference type="NCBIfam" id="TIGR02608">
    <property type="entry name" value="delta_60_rpt"/>
    <property type="match status" value="8"/>
</dbReference>